<sequence length="403" mass="41542">MEAPSSEGHATSPRPHYSAWRDVSLSTVTAGFVAVVIGYTSSAAIIFQAAEASGASAAQISSWLWALGMGMGVTSFGLSLRYRMPLLTAWSTPGAAFLATSLPGIPLDEAIGAFLFSALLITLCGVTGLFDRLMRYIPSAIAAAMLAGILLRFGLGLFNVIETQWLIPLVMLAAWIAGRRLWPTLAVPGVLVTGLGLAFVQGQINLNDIPLTPAMPVFTAPAFSLTTLIGVGIPLFIITMATQNLPGVAVLRAAGYQPNSSPLISWTGGASLLLAPFGGFALNMAAISAAVCIGPDAHADPRRRYTAGMAAGIFYTIMGIFGATVTGVFNALPNVLVIALAGIALLGTLAGGLASAFADSRHRDAAIVTFLLTGSGITLLGIAGPFWGLIAGLITLKLTTPNQ</sequence>
<feature type="transmembrane region" description="Helical" evidence="1">
    <location>
        <begin position="263"/>
        <end position="293"/>
    </location>
</feature>
<dbReference type="AlphaFoldDB" id="A0A1R4HQJ0"/>
<evidence type="ECO:0000313" key="2">
    <source>
        <dbReference type="EMBL" id="SJN09624.1"/>
    </source>
</evidence>
<dbReference type="OrthoDB" id="9792424at2"/>
<accession>A0A1R4HQJ0</accession>
<protein>
    <submittedName>
        <fullName evidence="2">Benzoate transport protein</fullName>
    </submittedName>
</protein>
<dbReference type="Proteomes" id="UP000196331">
    <property type="component" value="Unassembled WGS sequence"/>
</dbReference>
<keyword evidence="1" id="KW-0812">Transmembrane</keyword>
<name>A0A1R4HQJ0_9GAMM</name>
<comment type="caution">
    <text evidence="2">The sequence shown here is derived from an EMBL/GenBank/DDBJ whole genome shotgun (WGS) entry which is preliminary data.</text>
</comment>
<feature type="transmembrane region" description="Helical" evidence="1">
    <location>
        <begin position="23"/>
        <end position="50"/>
    </location>
</feature>
<dbReference type="EMBL" id="FUKM01000005">
    <property type="protein sequence ID" value="SJN09624.1"/>
    <property type="molecule type" value="Genomic_DNA"/>
</dbReference>
<feature type="transmembrane region" description="Helical" evidence="1">
    <location>
        <begin position="111"/>
        <end position="130"/>
    </location>
</feature>
<organism evidence="2 3">
    <name type="scientific">Halomonas citrativorans</name>
    <dbReference type="NCBI Taxonomy" id="2742612"/>
    <lineage>
        <taxon>Bacteria</taxon>
        <taxon>Pseudomonadati</taxon>
        <taxon>Pseudomonadota</taxon>
        <taxon>Gammaproteobacteria</taxon>
        <taxon>Oceanospirillales</taxon>
        <taxon>Halomonadaceae</taxon>
        <taxon>Halomonas</taxon>
    </lineage>
</organism>
<feature type="transmembrane region" description="Helical" evidence="1">
    <location>
        <begin position="142"/>
        <end position="161"/>
    </location>
</feature>
<feature type="transmembrane region" description="Helical" evidence="1">
    <location>
        <begin position="335"/>
        <end position="358"/>
    </location>
</feature>
<feature type="transmembrane region" description="Helical" evidence="1">
    <location>
        <begin position="305"/>
        <end position="329"/>
    </location>
</feature>
<feature type="transmembrane region" description="Helical" evidence="1">
    <location>
        <begin position="62"/>
        <end position="80"/>
    </location>
</feature>
<dbReference type="RefSeq" id="WP_087105632.1">
    <property type="nucleotide sequence ID" value="NZ_FUKM01000005.1"/>
</dbReference>
<dbReference type="PANTHER" id="PTHR30199:SF0">
    <property type="entry name" value="INNER MEMBRANE PROTEIN YDCO"/>
    <property type="match status" value="1"/>
</dbReference>
<proteinExistence type="predicted"/>
<evidence type="ECO:0000313" key="3">
    <source>
        <dbReference type="Proteomes" id="UP000196331"/>
    </source>
</evidence>
<dbReference type="PANTHER" id="PTHR30199">
    <property type="entry name" value="MFS FAMILY TRANSPORTER, PREDICTED SUBSTRATE BENZOATE"/>
    <property type="match status" value="1"/>
</dbReference>
<dbReference type="NCBIfam" id="TIGR00843">
    <property type="entry name" value="benE"/>
    <property type="match status" value="1"/>
</dbReference>
<dbReference type="Pfam" id="PF03594">
    <property type="entry name" value="BenE"/>
    <property type="match status" value="1"/>
</dbReference>
<feature type="transmembrane region" description="Helical" evidence="1">
    <location>
        <begin position="221"/>
        <end position="243"/>
    </location>
</feature>
<feature type="transmembrane region" description="Helical" evidence="1">
    <location>
        <begin position="370"/>
        <end position="394"/>
    </location>
</feature>
<dbReference type="InterPro" id="IPR004711">
    <property type="entry name" value="Benzoate_Transporter"/>
</dbReference>
<gene>
    <name evidence="2" type="ORF">CZ787_01905</name>
</gene>
<dbReference type="GO" id="GO:0042925">
    <property type="term" value="F:benzoate transmembrane transporter activity"/>
    <property type="evidence" value="ECO:0007669"/>
    <property type="project" value="InterPro"/>
</dbReference>
<reference evidence="2 3" key="1">
    <citation type="submission" date="2017-02" db="EMBL/GenBank/DDBJ databases">
        <authorList>
            <person name="Dridi B."/>
        </authorList>
    </citation>
    <scope>NUCLEOTIDE SEQUENCE [LARGE SCALE GENOMIC DNA]</scope>
    <source>
        <strain evidence="2 3">JB380</strain>
    </source>
</reference>
<keyword evidence="1" id="KW-1133">Transmembrane helix</keyword>
<dbReference type="GO" id="GO:0005886">
    <property type="term" value="C:plasma membrane"/>
    <property type="evidence" value="ECO:0007669"/>
    <property type="project" value="TreeGrafter"/>
</dbReference>
<keyword evidence="1" id="KW-0472">Membrane</keyword>
<feature type="transmembrane region" description="Helical" evidence="1">
    <location>
        <begin position="181"/>
        <end position="200"/>
    </location>
</feature>
<evidence type="ECO:0000256" key="1">
    <source>
        <dbReference type="SAM" id="Phobius"/>
    </source>
</evidence>